<evidence type="ECO:0000256" key="2">
    <source>
        <dbReference type="ARBA" id="ARBA00009063"/>
    </source>
</evidence>
<feature type="compositionally biased region" description="Polar residues" evidence="7">
    <location>
        <begin position="1"/>
        <end position="11"/>
    </location>
</feature>
<dbReference type="PROSITE" id="PS00914">
    <property type="entry name" value="SYNTAXIN"/>
    <property type="match status" value="1"/>
</dbReference>
<organism evidence="9 10">
    <name type="scientific">Musa balbisiana</name>
    <name type="common">Banana</name>
    <dbReference type="NCBI Taxonomy" id="52838"/>
    <lineage>
        <taxon>Eukaryota</taxon>
        <taxon>Viridiplantae</taxon>
        <taxon>Streptophyta</taxon>
        <taxon>Embryophyta</taxon>
        <taxon>Tracheophyta</taxon>
        <taxon>Spermatophyta</taxon>
        <taxon>Magnoliopsida</taxon>
        <taxon>Liliopsida</taxon>
        <taxon>Zingiberales</taxon>
        <taxon>Musaceae</taxon>
        <taxon>Musa</taxon>
    </lineage>
</organism>
<dbReference type="SUPFAM" id="SSF58038">
    <property type="entry name" value="SNARE fusion complex"/>
    <property type="match status" value="2"/>
</dbReference>
<dbReference type="SMART" id="SM00397">
    <property type="entry name" value="t_SNARE"/>
    <property type="match status" value="2"/>
</dbReference>
<evidence type="ECO:0000256" key="1">
    <source>
        <dbReference type="ARBA" id="ARBA00004370"/>
    </source>
</evidence>
<reference evidence="9 10" key="1">
    <citation type="journal article" date="2019" name="Nat. Plants">
        <title>Genome sequencing of Musa balbisiana reveals subgenome evolution and function divergence in polyploid bananas.</title>
        <authorList>
            <person name="Yao X."/>
        </authorList>
    </citation>
    <scope>NUCLEOTIDE SEQUENCE [LARGE SCALE GENOMIC DNA]</scope>
    <source>
        <strain evidence="10">cv. DH-PKW</strain>
        <tissue evidence="9">Leaves</tissue>
    </source>
</reference>
<dbReference type="AlphaFoldDB" id="A0A4S8KFT0"/>
<dbReference type="GO" id="GO:0005484">
    <property type="term" value="F:SNAP receptor activity"/>
    <property type="evidence" value="ECO:0007669"/>
    <property type="project" value="InterPro"/>
</dbReference>
<evidence type="ECO:0000313" key="9">
    <source>
        <dbReference type="EMBL" id="THU74174.1"/>
    </source>
</evidence>
<comment type="similarity">
    <text evidence="2">Belongs to the syntaxin family.</text>
</comment>
<sequence>MNTRRTPLSGNKQHHAKPRPSRNNPFDSVSDSELDLNFNSAKTSSAPMVSKAKMKNNQFGENVTEETGWESSATWGYSAAKNSYKNDFRDSGGIENQSVQELENYAVYKAEETTNKLNGCLRIAEEIREDATKTLVTLHQQGEQITRTHQTAADIEHDLSRGEKLLGNLGGLFSKKWKPKKTREIKGPLLTRDDSFIKRSSHLEQRQRLGLSAPRPRSEPRHFSSSEPTTALEKVETEKAKQDDGLSDLSNLLGELKNMAIDMGSEIERQTAALDHVEVDVEEVNFRVKGANLRGRRLLGK</sequence>
<evidence type="ECO:0000256" key="4">
    <source>
        <dbReference type="ARBA" id="ARBA00022448"/>
    </source>
</evidence>
<proteinExistence type="inferred from homology"/>
<feature type="compositionally biased region" description="Polar residues" evidence="7">
    <location>
        <begin position="21"/>
        <end position="33"/>
    </location>
</feature>
<feature type="compositionally biased region" description="Basic and acidic residues" evidence="7">
    <location>
        <begin position="233"/>
        <end position="243"/>
    </location>
</feature>
<evidence type="ECO:0000259" key="8">
    <source>
        <dbReference type="PROSITE" id="PS50192"/>
    </source>
</evidence>
<evidence type="ECO:0000256" key="6">
    <source>
        <dbReference type="ARBA" id="ARBA00023136"/>
    </source>
</evidence>
<dbReference type="EMBL" id="PYDT01000001">
    <property type="protein sequence ID" value="THU74174.1"/>
    <property type="molecule type" value="Genomic_DNA"/>
</dbReference>
<dbReference type="PANTHER" id="PTHR19305">
    <property type="entry name" value="SYNAPTOSOMAL ASSOCIATED PROTEIN"/>
    <property type="match status" value="1"/>
</dbReference>
<dbReference type="Gene3D" id="1.20.5.110">
    <property type="match status" value="2"/>
</dbReference>
<comment type="caution">
    <text evidence="9">The sequence shown here is derived from an EMBL/GenBank/DDBJ whole genome shotgun (WGS) entry which is preliminary data.</text>
</comment>
<keyword evidence="5" id="KW-0653">Protein transport</keyword>
<dbReference type="STRING" id="52838.A0A4S8KFT0"/>
<name>A0A4S8KFT0_MUSBA</name>
<dbReference type="GO" id="GO:0031201">
    <property type="term" value="C:SNARE complex"/>
    <property type="evidence" value="ECO:0007669"/>
    <property type="project" value="InterPro"/>
</dbReference>
<dbReference type="InterPro" id="IPR044766">
    <property type="entry name" value="NPSN/SNAP25-like_N_SNARE"/>
</dbReference>
<dbReference type="InterPro" id="IPR000727">
    <property type="entry name" value="T_SNARE_dom"/>
</dbReference>
<keyword evidence="6" id="KW-0472">Membrane</keyword>
<comment type="similarity">
    <text evidence="3">Belongs to the SNAP-25 family.</text>
</comment>
<keyword evidence="4" id="KW-0813">Transport</keyword>
<feature type="domain" description="T-SNARE coiled-coil homology" evidence="8">
    <location>
        <begin position="236"/>
        <end position="298"/>
    </location>
</feature>
<dbReference type="Proteomes" id="UP000317650">
    <property type="component" value="Chromosome 4"/>
</dbReference>
<dbReference type="FunFam" id="1.20.5.110:FF:000040">
    <property type="entry name" value="SNAP25 homologous protein SNAP33"/>
    <property type="match status" value="1"/>
</dbReference>
<dbReference type="GO" id="GO:0006886">
    <property type="term" value="P:intracellular protein transport"/>
    <property type="evidence" value="ECO:0007669"/>
    <property type="project" value="InterPro"/>
</dbReference>
<dbReference type="PANTHER" id="PTHR19305:SF9">
    <property type="entry name" value="SYNAPTOSOMAL-ASSOCIATED PROTEIN 29"/>
    <property type="match status" value="1"/>
</dbReference>
<feature type="region of interest" description="Disordered" evidence="7">
    <location>
        <begin position="202"/>
        <end position="243"/>
    </location>
</feature>
<protein>
    <recommendedName>
        <fullName evidence="8">t-SNARE coiled-coil homology domain-containing protein</fullName>
    </recommendedName>
</protein>
<dbReference type="GO" id="GO:0005886">
    <property type="term" value="C:plasma membrane"/>
    <property type="evidence" value="ECO:0007669"/>
    <property type="project" value="TreeGrafter"/>
</dbReference>
<feature type="region of interest" description="Disordered" evidence="7">
    <location>
        <begin position="1"/>
        <end position="33"/>
    </location>
</feature>
<gene>
    <name evidence="9" type="ORF">C4D60_Mb04t30570</name>
</gene>
<evidence type="ECO:0000313" key="10">
    <source>
        <dbReference type="Proteomes" id="UP000317650"/>
    </source>
</evidence>
<dbReference type="InterPro" id="IPR006012">
    <property type="entry name" value="Syntaxin/epimorphin_CS"/>
</dbReference>
<dbReference type="FunFam" id="1.20.5.110:FF:000031">
    <property type="entry name" value="SNAP25 homologous protein SNAP33"/>
    <property type="match status" value="1"/>
</dbReference>
<dbReference type="PROSITE" id="PS50192">
    <property type="entry name" value="T_SNARE"/>
    <property type="match status" value="1"/>
</dbReference>
<evidence type="ECO:0000256" key="5">
    <source>
        <dbReference type="ARBA" id="ARBA00022927"/>
    </source>
</evidence>
<evidence type="ECO:0000256" key="7">
    <source>
        <dbReference type="SAM" id="MobiDB-lite"/>
    </source>
</evidence>
<accession>A0A4S8KFT0</accession>
<dbReference type="CDD" id="cd15841">
    <property type="entry name" value="SNARE_Qc"/>
    <property type="match status" value="1"/>
</dbReference>
<evidence type="ECO:0000256" key="3">
    <source>
        <dbReference type="ARBA" id="ARBA00009480"/>
    </source>
</evidence>
<dbReference type="GO" id="GO:0016192">
    <property type="term" value="P:vesicle-mediated transport"/>
    <property type="evidence" value="ECO:0007669"/>
    <property type="project" value="UniProtKB-ARBA"/>
</dbReference>
<comment type="subcellular location">
    <subcellularLocation>
        <location evidence="1">Membrane</location>
    </subcellularLocation>
</comment>
<keyword evidence="10" id="KW-1185">Reference proteome</keyword>
<dbReference type="CDD" id="cd15861">
    <property type="entry name" value="SNARE_SNAP25N_23N_29N_SEC9N"/>
    <property type="match status" value="1"/>
</dbReference>